<dbReference type="GO" id="GO:0015986">
    <property type="term" value="P:proton motive force-driven ATP synthesis"/>
    <property type="evidence" value="ECO:0007669"/>
    <property type="project" value="InterPro"/>
</dbReference>
<gene>
    <name evidence="14" type="primary">atp8</name>
</gene>
<evidence type="ECO:0000256" key="11">
    <source>
        <dbReference type="ARBA" id="ARBA00023136"/>
    </source>
</evidence>
<sequence length="51" mass="6009">MPQMAPTLWLVLLLFIMTVIFLFLSSLYTISFAKNKELFSKILTQSKNWKL</sequence>
<keyword evidence="10 12" id="KW-0496">Mitochondrion</keyword>
<accession>A0A5H2XW58</accession>
<keyword evidence="5 12" id="KW-0138">CF(0)</keyword>
<evidence type="ECO:0000256" key="4">
    <source>
        <dbReference type="ARBA" id="ARBA00022448"/>
    </source>
</evidence>
<geneLocation type="mitochondrion" evidence="14"/>
<evidence type="ECO:0000256" key="8">
    <source>
        <dbReference type="ARBA" id="ARBA00022989"/>
    </source>
</evidence>
<evidence type="ECO:0000256" key="5">
    <source>
        <dbReference type="ARBA" id="ARBA00022547"/>
    </source>
</evidence>
<keyword evidence="4 12" id="KW-0813">Transport</keyword>
<keyword evidence="6 12" id="KW-0812">Transmembrane</keyword>
<dbReference type="GO" id="GO:0045259">
    <property type="term" value="C:proton-transporting ATP synthase complex"/>
    <property type="evidence" value="ECO:0007669"/>
    <property type="project" value="UniProtKB-KW"/>
</dbReference>
<dbReference type="EMBL" id="LC500464">
    <property type="protein sequence ID" value="BBN80004.1"/>
    <property type="molecule type" value="Genomic_DNA"/>
</dbReference>
<evidence type="ECO:0000256" key="10">
    <source>
        <dbReference type="ARBA" id="ARBA00023128"/>
    </source>
</evidence>
<keyword evidence="11 13" id="KW-0472">Membrane</keyword>
<dbReference type="Pfam" id="PF00895">
    <property type="entry name" value="ATP-synt_8"/>
    <property type="match status" value="1"/>
</dbReference>
<keyword evidence="9 12" id="KW-0406">Ion transport</keyword>
<dbReference type="GO" id="GO:0015078">
    <property type="term" value="F:proton transmembrane transporter activity"/>
    <property type="evidence" value="ECO:0007669"/>
    <property type="project" value="InterPro"/>
</dbReference>
<evidence type="ECO:0000313" key="14">
    <source>
        <dbReference type="EMBL" id="BBN80004.1"/>
    </source>
</evidence>
<organism evidence="14">
    <name type="scientific">Grandidierella fasciata</name>
    <dbReference type="NCBI Taxonomy" id="2614734"/>
    <lineage>
        <taxon>Eukaryota</taxon>
        <taxon>Metazoa</taxon>
        <taxon>Ecdysozoa</taxon>
        <taxon>Arthropoda</taxon>
        <taxon>Crustacea</taxon>
        <taxon>Multicrustacea</taxon>
        <taxon>Malacostraca</taxon>
        <taxon>Eumalacostraca</taxon>
        <taxon>Peracarida</taxon>
        <taxon>Amphipoda</taxon>
        <taxon>Senticaudata</taxon>
        <taxon>Corophiida</taxon>
        <taxon>Corophiidira</taxon>
        <taxon>Corophioidea</taxon>
        <taxon>Corophiidae</taxon>
        <taxon>Grandidierella</taxon>
    </lineage>
</organism>
<evidence type="ECO:0000256" key="3">
    <source>
        <dbReference type="ARBA" id="ARBA00011291"/>
    </source>
</evidence>
<feature type="transmembrane region" description="Helical" evidence="13">
    <location>
        <begin position="6"/>
        <end position="30"/>
    </location>
</feature>
<evidence type="ECO:0000256" key="1">
    <source>
        <dbReference type="ARBA" id="ARBA00004304"/>
    </source>
</evidence>
<reference evidence="14" key="1">
    <citation type="submission" date="2019-09" db="EMBL/GenBank/DDBJ databases">
        <title>The complete mitochondrial genome of three amphipod species of Grandidierella (Crustacea: Amphipoda) and implications of nuclear mitochondrial DNA.</title>
        <authorList>
            <person name="Hiki K."/>
            <person name="Ariyama H."/>
            <person name="Nakajima N."/>
            <person name="Watanabe H."/>
            <person name="Yamamoto H."/>
        </authorList>
    </citation>
    <scope>NUCLEOTIDE SEQUENCE</scope>
    <source>
        <strain evidence="14">Gfasmt</strain>
    </source>
</reference>
<name>A0A5H2XW58_9CRUS</name>
<keyword evidence="7 12" id="KW-0375">Hydrogen ion transport</keyword>
<dbReference type="InterPro" id="IPR001421">
    <property type="entry name" value="ATP8_metazoa"/>
</dbReference>
<evidence type="ECO:0000256" key="9">
    <source>
        <dbReference type="ARBA" id="ARBA00023065"/>
    </source>
</evidence>
<evidence type="ECO:0000256" key="6">
    <source>
        <dbReference type="ARBA" id="ARBA00022692"/>
    </source>
</evidence>
<evidence type="ECO:0000256" key="2">
    <source>
        <dbReference type="ARBA" id="ARBA00008892"/>
    </source>
</evidence>
<comment type="subunit">
    <text evidence="3">F-type ATPases have 2 components, CF(1) - the catalytic core - and CF(0) - the membrane proton channel.</text>
</comment>
<evidence type="ECO:0000256" key="12">
    <source>
        <dbReference type="RuleBase" id="RU003661"/>
    </source>
</evidence>
<proteinExistence type="inferred from homology"/>
<comment type="similarity">
    <text evidence="2 12">Belongs to the ATPase protein 8 family.</text>
</comment>
<keyword evidence="8 13" id="KW-1133">Transmembrane helix</keyword>
<dbReference type="GO" id="GO:0031966">
    <property type="term" value="C:mitochondrial membrane"/>
    <property type="evidence" value="ECO:0007669"/>
    <property type="project" value="UniProtKB-SubCell"/>
</dbReference>
<evidence type="ECO:0000256" key="13">
    <source>
        <dbReference type="SAM" id="Phobius"/>
    </source>
</evidence>
<comment type="subcellular location">
    <subcellularLocation>
        <location evidence="1 12">Mitochondrion membrane</location>
        <topology evidence="1 12">Single-pass membrane protein</topology>
    </subcellularLocation>
</comment>
<evidence type="ECO:0000256" key="7">
    <source>
        <dbReference type="ARBA" id="ARBA00022781"/>
    </source>
</evidence>
<dbReference type="AlphaFoldDB" id="A0A5H2XW58"/>
<protein>
    <recommendedName>
        <fullName evidence="12">ATP synthase complex subunit 8</fullName>
    </recommendedName>
</protein>